<organism evidence="3 4">
    <name type="scientific">Micrococcus endophyticus</name>
    <dbReference type="NCBI Taxonomy" id="455343"/>
    <lineage>
        <taxon>Bacteria</taxon>
        <taxon>Bacillati</taxon>
        <taxon>Actinomycetota</taxon>
        <taxon>Actinomycetes</taxon>
        <taxon>Micrococcales</taxon>
        <taxon>Micrococcaceae</taxon>
        <taxon>Micrococcus</taxon>
    </lineage>
</organism>
<evidence type="ECO:0000313" key="4">
    <source>
        <dbReference type="Proteomes" id="UP000567246"/>
    </source>
</evidence>
<dbReference type="RefSeq" id="WP_158491928.1">
    <property type="nucleotide sequence ID" value="NZ_BAABAG010000009.1"/>
</dbReference>
<keyword evidence="2" id="KW-0472">Membrane</keyword>
<accession>A0A7W9N0P2</accession>
<keyword evidence="4" id="KW-1185">Reference proteome</keyword>
<keyword evidence="2" id="KW-1133">Transmembrane helix</keyword>
<dbReference type="Proteomes" id="UP000567246">
    <property type="component" value="Unassembled WGS sequence"/>
</dbReference>
<name>A0A7W9N0P2_9MICC</name>
<sequence>MATFWEYFSVLAPSIGLGLIFWLVMRSLLRSDTAERESMGRRSTGEDARAAREEADAREWARRRGGDDVPRRGDDSR</sequence>
<feature type="transmembrane region" description="Helical" evidence="2">
    <location>
        <begin position="6"/>
        <end position="29"/>
    </location>
</feature>
<evidence type="ECO:0000256" key="2">
    <source>
        <dbReference type="SAM" id="Phobius"/>
    </source>
</evidence>
<evidence type="ECO:0000256" key="1">
    <source>
        <dbReference type="SAM" id="MobiDB-lite"/>
    </source>
</evidence>
<keyword evidence="2" id="KW-0812">Transmembrane</keyword>
<protein>
    <submittedName>
        <fullName evidence="3">Uncharacterized protein</fullName>
    </submittedName>
</protein>
<dbReference type="AlphaFoldDB" id="A0A7W9N0P2"/>
<comment type="caution">
    <text evidence="3">The sequence shown here is derived from an EMBL/GenBank/DDBJ whole genome shotgun (WGS) entry which is preliminary data.</text>
</comment>
<dbReference type="EMBL" id="JACHMW010000001">
    <property type="protein sequence ID" value="MBB5849270.1"/>
    <property type="molecule type" value="Genomic_DNA"/>
</dbReference>
<evidence type="ECO:0000313" key="3">
    <source>
        <dbReference type="EMBL" id="MBB5849270.1"/>
    </source>
</evidence>
<feature type="region of interest" description="Disordered" evidence="1">
    <location>
        <begin position="33"/>
        <end position="77"/>
    </location>
</feature>
<gene>
    <name evidence="3" type="ORF">HDA33_001834</name>
</gene>
<reference evidence="3 4" key="1">
    <citation type="submission" date="2020-08" db="EMBL/GenBank/DDBJ databases">
        <title>Sequencing the genomes of 1000 actinobacteria strains.</title>
        <authorList>
            <person name="Klenk H.-P."/>
        </authorList>
    </citation>
    <scope>NUCLEOTIDE SEQUENCE [LARGE SCALE GENOMIC DNA]</scope>
    <source>
        <strain evidence="3 4">DSM 17945</strain>
    </source>
</reference>
<proteinExistence type="predicted"/>